<evidence type="ECO:0000313" key="2">
    <source>
        <dbReference type="EMBL" id="CAG9794409.1"/>
    </source>
</evidence>
<feature type="compositionally biased region" description="Polar residues" evidence="1">
    <location>
        <begin position="38"/>
        <end position="47"/>
    </location>
</feature>
<reference evidence="2" key="1">
    <citation type="submission" date="2021-12" db="EMBL/GenBank/DDBJ databases">
        <authorList>
            <person name="King R."/>
        </authorList>
    </citation>
    <scope>NUCLEOTIDE SEQUENCE</scope>
</reference>
<name>A0A9N9WJR2_9NEOP</name>
<dbReference type="AlphaFoldDB" id="A0A9N9WJR2"/>
<feature type="compositionally biased region" description="Basic and acidic residues" evidence="1">
    <location>
        <begin position="138"/>
        <end position="183"/>
    </location>
</feature>
<evidence type="ECO:0000256" key="1">
    <source>
        <dbReference type="SAM" id="MobiDB-lite"/>
    </source>
</evidence>
<organism evidence="2 3">
    <name type="scientific">Diatraea saccharalis</name>
    <name type="common">sugarcane borer</name>
    <dbReference type="NCBI Taxonomy" id="40085"/>
    <lineage>
        <taxon>Eukaryota</taxon>
        <taxon>Metazoa</taxon>
        <taxon>Ecdysozoa</taxon>
        <taxon>Arthropoda</taxon>
        <taxon>Hexapoda</taxon>
        <taxon>Insecta</taxon>
        <taxon>Pterygota</taxon>
        <taxon>Neoptera</taxon>
        <taxon>Endopterygota</taxon>
        <taxon>Lepidoptera</taxon>
        <taxon>Glossata</taxon>
        <taxon>Ditrysia</taxon>
        <taxon>Pyraloidea</taxon>
        <taxon>Crambidae</taxon>
        <taxon>Crambinae</taxon>
        <taxon>Diatraea</taxon>
    </lineage>
</organism>
<evidence type="ECO:0000313" key="3">
    <source>
        <dbReference type="Proteomes" id="UP001153714"/>
    </source>
</evidence>
<accession>A0A9N9WJR2</accession>
<protein>
    <submittedName>
        <fullName evidence="2">Uncharacterized protein</fullName>
    </submittedName>
</protein>
<dbReference type="OrthoDB" id="427518at2759"/>
<reference evidence="2" key="2">
    <citation type="submission" date="2022-10" db="EMBL/GenBank/DDBJ databases">
        <authorList>
            <consortium name="ENA_rothamsted_submissions"/>
            <consortium name="culmorum"/>
            <person name="King R."/>
        </authorList>
    </citation>
    <scope>NUCLEOTIDE SEQUENCE</scope>
</reference>
<sequence length="183" mass="21797">MANQMPIYSQVLPKSQYRGKNSKSSRSQMGTRDFDPLNFNNGGNFLSPTDKGEKCDRPDRGDRVDKERKDRRERSRDEASRSRRTQNRNEVSENKVEAYLRQNQVNMRQQQHRHSAVRQAEHRVNLRSLQLNDVVSTRGHDRTPTEKHRGFPGDKDNTREHRRERDKDRDRDRENYDFDGKPF</sequence>
<feature type="compositionally biased region" description="Polar residues" evidence="1">
    <location>
        <begin position="18"/>
        <end position="30"/>
    </location>
</feature>
<dbReference type="EMBL" id="OU893337">
    <property type="protein sequence ID" value="CAG9794409.1"/>
    <property type="molecule type" value="Genomic_DNA"/>
</dbReference>
<feature type="region of interest" description="Disordered" evidence="1">
    <location>
        <begin position="1"/>
        <end position="183"/>
    </location>
</feature>
<feature type="compositionally biased region" description="Basic and acidic residues" evidence="1">
    <location>
        <begin position="50"/>
        <end position="81"/>
    </location>
</feature>
<proteinExistence type="predicted"/>
<dbReference type="Proteomes" id="UP001153714">
    <property type="component" value="Chromosome 6"/>
</dbReference>
<gene>
    <name evidence="2" type="ORF">DIATSA_LOCUS11785</name>
</gene>
<keyword evidence="3" id="KW-1185">Reference proteome</keyword>